<evidence type="ECO:0000256" key="7">
    <source>
        <dbReference type="SAM" id="SignalP"/>
    </source>
</evidence>
<dbReference type="InterPro" id="IPR014755">
    <property type="entry name" value="Cu-Rt/internalin_Ig-like"/>
</dbReference>
<dbReference type="InterPro" id="IPR032694">
    <property type="entry name" value="CopC/D"/>
</dbReference>
<name>A0ABS2TCA7_9ACTO</name>
<feature type="region of interest" description="Disordered" evidence="5">
    <location>
        <begin position="125"/>
        <end position="160"/>
    </location>
</feature>
<evidence type="ECO:0000256" key="1">
    <source>
        <dbReference type="ARBA" id="ARBA00004196"/>
    </source>
</evidence>
<feature type="signal peptide" evidence="7">
    <location>
        <begin position="1"/>
        <end position="27"/>
    </location>
</feature>
<dbReference type="PANTHER" id="PTHR34820">
    <property type="entry name" value="INNER MEMBRANE PROTEIN YEBZ"/>
    <property type="match status" value="1"/>
</dbReference>
<dbReference type="Proteomes" id="UP000705983">
    <property type="component" value="Unassembled WGS sequence"/>
</dbReference>
<proteinExistence type="predicted"/>
<evidence type="ECO:0000256" key="2">
    <source>
        <dbReference type="ARBA" id="ARBA00022723"/>
    </source>
</evidence>
<evidence type="ECO:0000313" key="10">
    <source>
        <dbReference type="Proteomes" id="UP000705983"/>
    </source>
</evidence>
<evidence type="ECO:0000259" key="8">
    <source>
        <dbReference type="Pfam" id="PF04234"/>
    </source>
</evidence>
<organism evidence="9 10">
    <name type="scientific">Flaviflexus equikiangi</name>
    <dbReference type="NCBI Taxonomy" id="2758573"/>
    <lineage>
        <taxon>Bacteria</taxon>
        <taxon>Bacillati</taxon>
        <taxon>Actinomycetota</taxon>
        <taxon>Actinomycetes</taxon>
        <taxon>Actinomycetales</taxon>
        <taxon>Actinomycetaceae</taxon>
        <taxon>Flaviflexus</taxon>
    </lineage>
</organism>
<accession>A0ABS2TCA7</accession>
<comment type="caution">
    <text evidence="9">The sequence shown here is derived from an EMBL/GenBank/DDBJ whole genome shotgun (WGS) entry which is preliminary data.</text>
</comment>
<keyword evidence="6" id="KW-0812">Transmembrane</keyword>
<dbReference type="InterPro" id="IPR007348">
    <property type="entry name" value="CopC_dom"/>
</dbReference>
<dbReference type="PANTHER" id="PTHR34820:SF4">
    <property type="entry name" value="INNER MEMBRANE PROTEIN YEBZ"/>
    <property type="match status" value="1"/>
</dbReference>
<dbReference type="SUPFAM" id="SSF81296">
    <property type="entry name" value="E set domains"/>
    <property type="match status" value="1"/>
</dbReference>
<reference evidence="10" key="1">
    <citation type="submission" date="2021-02" db="EMBL/GenBank/DDBJ databases">
        <title>Leucobacter sp. CX169.</title>
        <authorList>
            <person name="Cheng Y."/>
        </authorList>
    </citation>
    <scope>NUCLEOTIDE SEQUENCE [LARGE SCALE GENOMIC DNA]</scope>
    <source>
        <strain evidence="10">JY899</strain>
    </source>
</reference>
<protein>
    <submittedName>
        <fullName evidence="9">Copper resistance protein CopC</fullName>
    </submittedName>
</protein>
<evidence type="ECO:0000256" key="4">
    <source>
        <dbReference type="ARBA" id="ARBA00023008"/>
    </source>
</evidence>
<dbReference type="Gene3D" id="2.60.40.1220">
    <property type="match status" value="1"/>
</dbReference>
<evidence type="ECO:0000256" key="5">
    <source>
        <dbReference type="SAM" id="MobiDB-lite"/>
    </source>
</evidence>
<keyword evidence="6" id="KW-1133">Transmembrane helix</keyword>
<feature type="chain" id="PRO_5047526079" evidence="7">
    <location>
        <begin position="28"/>
        <end position="190"/>
    </location>
</feature>
<comment type="subcellular location">
    <subcellularLocation>
        <location evidence="1">Cell envelope</location>
    </subcellularLocation>
</comment>
<gene>
    <name evidence="9" type="ORF">JVW63_00915</name>
</gene>
<evidence type="ECO:0000256" key="6">
    <source>
        <dbReference type="SAM" id="Phobius"/>
    </source>
</evidence>
<keyword evidence="10" id="KW-1185">Reference proteome</keyword>
<keyword evidence="2" id="KW-0479">Metal-binding</keyword>
<sequence>MLRRNFSPLFLILALAGFFLGTAPVQAHDVLIGSTPEDGAELDQAPAEAVLTFSAAPLDVSPQAVLQKDGETIETEPVTLSGNDVILPLPELEAGSYTIIYSVVSSDGHRIDGTTSFSVTIGAQTAEETTTEAATTEASPSEAETTAPAPAETVETSDSEDSAVGWIRWAGIIIVVLGGFVIVSRMLRNR</sequence>
<keyword evidence="6" id="KW-0472">Membrane</keyword>
<keyword evidence="3 7" id="KW-0732">Signal</keyword>
<evidence type="ECO:0000256" key="3">
    <source>
        <dbReference type="ARBA" id="ARBA00022729"/>
    </source>
</evidence>
<feature type="transmembrane region" description="Helical" evidence="6">
    <location>
        <begin position="166"/>
        <end position="187"/>
    </location>
</feature>
<dbReference type="EMBL" id="JAFFJS010000001">
    <property type="protein sequence ID" value="MBM9432274.1"/>
    <property type="molecule type" value="Genomic_DNA"/>
</dbReference>
<keyword evidence="4" id="KW-0186">Copper</keyword>
<dbReference type="RefSeq" id="WP_187995875.1">
    <property type="nucleotide sequence ID" value="NZ_JACEXG010000001.1"/>
</dbReference>
<feature type="compositionally biased region" description="Low complexity" evidence="5">
    <location>
        <begin position="125"/>
        <end position="154"/>
    </location>
</feature>
<dbReference type="InterPro" id="IPR014756">
    <property type="entry name" value="Ig_E-set"/>
</dbReference>
<dbReference type="Pfam" id="PF04234">
    <property type="entry name" value="CopC"/>
    <property type="match status" value="1"/>
</dbReference>
<evidence type="ECO:0000313" key="9">
    <source>
        <dbReference type="EMBL" id="MBM9432274.1"/>
    </source>
</evidence>
<feature type="domain" description="CopC" evidence="8">
    <location>
        <begin position="28"/>
        <end position="119"/>
    </location>
</feature>